<dbReference type="EMBL" id="CP014229">
    <property type="protein sequence ID" value="AMD89367.1"/>
    <property type="molecule type" value="Genomic_DNA"/>
</dbReference>
<evidence type="ECO:0000313" key="3">
    <source>
        <dbReference type="Proteomes" id="UP000069241"/>
    </source>
</evidence>
<feature type="region of interest" description="Disordered" evidence="1">
    <location>
        <begin position="22"/>
        <end position="43"/>
    </location>
</feature>
<dbReference type="AlphaFoldDB" id="A0A0X8JIW5"/>
<sequence>MAGKNGVPPLFKDFARERFGRGGREISRRNASRVVPEAEKNRSMKNGRALLSAITAMDSSEIASGK</sequence>
<proteinExistence type="predicted"/>
<evidence type="ECO:0000313" key="2">
    <source>
        <dbReference type="EMBL" id="AMD89367.1"/>
    </source>
</evidence>
<keyword evidence="3" id="KW-1185">Reference proteome</keyword>
<evidence type="ECO:0000256" key="1">
    <source>
        <dbReference type="SAM" id="MobiDB-lite"/>
    </source>
</evidence>
<dbReference type="KEGG" id="dfi:AXF13_04135"/>
<protein>
    <submittedName>
        <fullName evidence="2">Uncharacterized protein</fullName>
    </submittedName>
</protein>
<accession>A0A0X8JIW5</accession>
<reference evidence="3" key="1">
    <citation type="submission" date="2016-02" db="EMBL/GenBank/DDBJ databases">
        <authorList>
            <person name="Holder M.E."/>
            <person name="Ajami N.J."/>
            <person name="Petrosino J.F."/>
        </authorList>
    </citation>
    <scope>NUCLEOTIDE SEQUENCE [LARGE SCALE GENOMIC DNA]</scope>
    <source>
        <strain evidence="3">CCUG 45958</strain>
    </source>
</reference>
<gene>
    <name evidence="2" type="ORF">AXF13_04135</name>
</gene>
<dbReference type="RefSeq" id="WP_062251754.1">
    <property type="nucleotide sequence ID" value="NZ_CP014229.1"/>
</dbReference>
<dbReference type="Proteomes" id="UP000069241">
    <property type="component" value="Chromosome"/>
</dbReference>
<organism evidence="2 3">
    <name type="scientific">Desulfovibrio fairfieldensis</name>
    <dbReference type="NCBI Taxonomy" id="44742"/>
    <lineage>
        <taxon>Bacteria</taxon>
        <taxon>Pseudomonadati</taxon>
        <taxon>Thermodesulfobacteriota</taxon>
        <taxon>Desulfovibrionia</taxon>
        <taxon>Desulfovibrionales</taxon>
        <taxon>Desulfovibrionaceae</taxon>
        <taxon>Desulfovibrio</taxon>
    </lineage>
</organism>
<name>A0A0X8JIW5_9BACT</name>